<evidence type="ECO:0008006" key="4">
    <source>
        <dbReference type="Google" id="ProtNLM"/>
    </source>
</evidence>
<keyword evidence="1" id="KW-1133">Transmembrane helix</keyword>
<keyword evidence="1" id="KW-0472">Membrane</keyword>
<name>A0A0K8MKU5_9LACO</name>
<feature type="transmembrane region" description="Helical" evidence="1">
    <location>
        <begin position="90"/>
        <end position="107"/>
    </location>
</feature>
<proteinExistence type="predicted"/>
<keyword evidence="1" id="KW-0812">Transmembrane</keyword>
<reference evidence="2 3" key="1">
    <citation type="journal article" date="2015" name="BMC Genomics">
        <title>Comparative genomics of Fructobacillus spp. and Leuconostoc spp. reveals niche-specific evolution of Fructobacillus spp.</title>
        <authorList>
            <person name="Endo A."/>
            <person name="Tanizawa Y."/>
            <person name="Tanaka N."/>
            <person name="Maeno S."/>
            <person name="Kumar H."/>
            <person name="Shiwa Y."/>
            <person name="Okada S."/>
            <person name="Yoshikawa H."/>
            <person name="Dicks L."/>
            <person name="Nakagawa J."/>
            <person name="Arita M."/>
        </authorList>
    </citation>
    <scope>NUCLEOTIDE SEQUENCE [LARGE SCALE GENOMIC DNA]</scope>
    <source>
        <strain evidence="2 3">JCM 12225</strain>
    </source>
</reference>
<keyword evidence="3" id="KW-1185">Reference proteome</keyword>
<evidence type="ECO:0000256" key="1">
    <source>
        <dbReference type="SAM" id="Phobius"/>
    </source>
</evidence>
<feature type="transmembrane region" description="Helical" evidence="1">
    <location>
        <begin position="61"/>
        <end position="78"/>
    </location>
</feature>
<organism evidence="2 3">
    <name type="scientific">Fructobacillus ficulneus</name>
    <dbReference type="NCBI Taxonomy" id="157463"/>
    <lineage>
        <taxon>Bacteria</taxon>
        <taxon>Bacillati</taxon>
        <taxon>Bacillota</taxon>
        <taxon>Bacilli</taxon>
        <taxon>Lactobacillales</taxon>
        <taxon>Lactobacillaceae</taxon>
        <taxon>Fructobacillus</taxon>
    </lineage>
</organism>
<feature type="transmembrane region" description="Helical" evidence="1">
    <location>
        <begin position="37"/>
        <end position="54"/>
    </location>
</feature>
<dbReference type="InterPro" id="IPR021560">
    <property type="entry name" value="DUF3021"/>
</dbReference>
<protein>
    <recommendedName>
        <fullName evidence="4">DUF3021 domain-containing protein</fullName>
    </recommendedName>
</protein>
<dbReference type="RefSeq" id="WP_061993781.1">
    <property type="nucleotide sequence ID" value="NZ_DF968005.1"/>
</dbReference>
<dbReference type="AlphaFoldDB" id="A0A0K8MKU5"/>
<feature type="transmembrane region" description="Helical" evidence="1">
    <location>
        <begin position="12"/>
        <end position="31"/>
    </location>
</feature>
<dbReference type="EMBL" id="DF968005">
    <property type="protein sequence ID" value="GAP00495.1"/>
    <property type="molecule type" value="Genomic_DNA"/>
</dbReference>
<accession>A0A0K8MKU5</accession>
<evidence type="ECO:0000313" key="3">
    <source>
        <dbReference type="Proteomes" id="UP000253891"/>
    </source>
</evidence>
<gene>
    <name evidence="2" type="ORF">FFIC_285140</name>
</gene>
<dbReference type="STRING" id="157463.GCA_001047075_01380"/>
<evidence type="ECO:0000313" key="2">
    <source>
        <dbReference type="EMBL" id="GAP00495.1"/>
    </source>
</evidence>
<dbReference type="OrthoDB" id="2320599at2"/>
<dbReference type="Pfam" id="PF11457">
    <property type="entry name" value="DUF3021"/>
    <property type="match status" value="1"/>
</dbReference>
<dbReference type="Proteomes" id="UP000253891">
    <property type="component" value="Unassembled WGS sequence"/>
</dbReference>
<sequence length="129" mass="14583">MKNFFKRMTTGAGYGATAYLLILFVTGTTRVVTNTDILAILIMSALIGLLTFLFRLDSLSYLAAVVLHFFGTLALVLMTQNLAHSFSMGWQFWLIFVTTYVVIWLTIKANQKITTDKINHALQNRNQQD</sequence>